<dbReference type="InterPro" id="IPR029045">
    <property type="entry name" value="ClpP/crotonase-like_dom_sf"/>
</dbReference>
<dbReference type="PROSITE" id="PS51257">
    <property type="entry name" value="PROKAR_LIPOPROTEIN"/>
    <property type="match status" value="1"/>
</dbReference>
<evidence type="ECO:0000313" key="1">
    <source>
        <dbReference type="EMBL" id="MFF9886502.1"/>
    </source>
</evidence>
<comment type="caution">
    <text evidence="1">The sequence shown here is derived from an EMBL/GenBank/DDBJ whole genome shotgun (WGS) entry which is preliminary data.</text>
</comment>
<keyword evidence="2" id="KW-1185">Reference proteome</keyword>
<dbReference type="InterPro" id="IPR053545">
    <property type="entry name" value="Enoyl-CoA_hydratase-like"/>
</dbReference>
<dbReference type="NCBIfam" id="NF042431">
    <property type="entry name" value="EnCoAhydt_DpgB"/>
    <property type="match status" value="1"/>
</dbReference>
<dbReference type="Proteomes" id="UP001603418">
    <property type="component" value="Unassembled WGS sequence"/>
</dbReference>
<dbReference type="SUPFAM" id="SSF52096">
    <property type="entry name" value="ClpP/crotonase"/>
    <property type="match status" value="1"/>
</dbReference>
<reference evidence="1 2" key="1">
    <citation type="submission" date="2024-10" db="EMBL/GenBank/DDBJ databases">
        <title>The Natural Products Discovery Center: Release of the First 8490 Sequenced Strains for Exploring Actinobacteria Biosynthetic Diversity.</title>
        <authorList>
            <person name="Kalkreuter E."/>
            <person name="Kautsar S.A."/>
            <person name="Yang D."/>
            <person name="Bader C.D."/>
            <person name="Teijaro C.N."/>
            <person name="Fluegel L."/>
            <person name="Davis C.M."/>
            <person name="Simpson J.R."/>
            <person name="Lauterbach L."/>
            <person name="Steele A.D."/>
            <person name="Gui C."/>
            <person name="Meng S."/>
            <person name="Li G."/>
            <person name="Viehrig K."/>
            <person name="Ye F."/>
            <person name="Su P."/>
            <person name="Kiefer A.F."/>
            <person name="Nichols A."/>
            <person name="Cepeda A.J."/>
            <person name="Yan W."/>
            <person name="Fan B."/>
            <person name="Jiang Y."/>
            <person name="Adhikari A."/>
            <person name="Zheng C.-J."/>
            <person name="Schuster L."/>
            <person name="Cowan T.M."/>
            <person name="Smanski M.J."/>
            <person name="Chevrette M.G."/>
            <person name="De Carvalho L.P.S."/>
            <person name="Shen B."/>
        </authorList>
    </citation>
    <scope>NUCLEOTIDE SEQUENCE [LARGE SCALE GENOMIC DNA]</scope>
    <source>
        <strain evidence="1 2">NPDC013366</strain>
    </source>
</reference>
<dbReference type="EMBL" id="JBICBM010000020">
    <property type="protein sequence ID" value="MFF9886502.1"/>
    <property type="molecule type" value="Genomic_DNA"/>
</dbReference>
<gene>
    <name evidence="1" type="primary">dpgB</name>
    <name evidence="1" type="ORF">ACF1HC_33665</name>
</gene>
<dbReference type="InterPro" id="IPR001753">
    <property type="entry name" value="Enoyl-CoA_hydra/iso"/>
</dbReference>
<name>A0ABW6Z5T0_9ACTN</name>
<sequence>MQREPRRACEVLEVDVDGTAGLSAALVAAVSGACDRAEDHQAALVVLRTRGGGGTPGASVPDIALLTKWESVLRRLERLPAASVAAMWGPCAGVALDAALAADYRIAHPTVELVPCVAAGEVWPGMALYRMSRLSQRAVMRRAVLFGEPVGAQQALAAGLVDEVAQEPAADPGRLVGRLSGVWGPDLAIRRELLQSSGAEFEAALGGHLAACDRVLRRRTDGA</sequence>
<dbReference type="PANTHER" id="PTHR11941:SF54">
    <property type="entry name" value="ENOYL-COA HYDRATASE, MITOCHONDRIAL"/>
    <property type="match status" value="1"/>
</dbReference>
<dbReference type="GO" id="GO:0004300">
    <property type="term" value="F:enoyl-CoA hydratase activity"/>
    <property type="evidence" value="ECO:0007669"/>
    <property type="project" value="UniProtKB-EC"/>
</dbReference>
<keyword evidence="1" id="KW-0456">Lyase</keyword>
<dbReference type="RefSeq" id="WP_030792946.1">
    <property type="nucleotide sequence ID" value="NZ_JBFACJ010000042.1"/>
</dbReference>
<dbReference type="EC" id="4.2.1.17" evidence="1"/>
<organism evidence="1 2">
    <name type="scientific">Streptomyces eurythermus</name>
    <dbReference type="NCBI Taxonomy" id="42237"/>
    <lineage>
        <taxon>Bacteria</taxon>
        <taxon>Bacillati</taxon>
        <taxon>Actinomycetota</taxon>
        <taxon>Actinomycetes</taxon>
        <taxon>Kitasatosporales</taxon>
        <taxon>Streptomycetaceae</taxon>
        <taxon>Streptomyces</taxon>
    </lineage>
</organism>
<dbReference type="PANTHER" id="PTHR11941">
    <property type="entry name" value="ENOYL-COA HYDRATASE-RELATED"/>
    <property type="match status" value="1"/>
</dbReference>
<protein>
    <submittedName>
        <fullName evidence="1">Enoyl-CoA-hydratase DpgB</fullName>
        <ecNumber evidence="1">4.2.1.17</ecNumber>
    </submittedName>
</protein>
<dbReference type="Pfam" id="PF00378">
    <property type="entry name" value="ECH_1"/>
    <property type="match status" value="1"/>
</dbReference>
<evidence type="ECO:0000313" key="2">
    <source>
        <dbReference type="Proteomes" id="UP001603418"/>
    </source>
</evidence>
<accession>A0ABW6Z5T0</accession>
<dbReference type="Gene3D" id="3.90.226.10">
    <property type="entry name" value="2-enoyl-CoA Hydratase, Chain A, domain 1"/>
    <property type="match status" value="1"/>
</dbReference>
<proteinExistence type="predicted"/>